<evidence type="ECO:0000256" key="22">
    <source>
        <dbReference type="RuleBase" id="RU363061"/>
    </source>
</evidence>
<evidence type="ECO:0000256" key="8">
    <source>
        <dbReference type="ARBA" id="ARBA00022617"/>
    </source>
</evidence>
<keyword evidence="13 21" id="KW-0249">Electron transport</keyword>
<feature type="domain" description="Cytochrome oxidase subunit I profile" evidence="23">
    <location>
        <begin position="6"/>
        <end position="516"/>
    </location>
</feature>
<dbReference type="RefSeq" id="WP_053789346.1">
    <property type="nucleotide sequence ID" value="NZ_CP165727.1"/>
</dbReference>
<feature type="transmembrane region" description="Helical" evidence="22">
    <location>
        <begin position="339"/>
        <end position="359"/>
    </location>
</feature>
<feature type="transmembrane region" description="Helical" evidence="22">
    <location>
        <begin position="61"/>
        <end position="82"/>
    </location>
</feature>
<proteinExistence type="inferred from homology"/>
<feature type="transmembrane region" description="Helical" evidence="22">
    <location>
        <begin position="269"/>
        <end position="290"/>
    </location>
</feature>
<dbReference type="CDD" id="cd01662">
    <property type="entry name" value="Ubiquinol_Oxidase_I"/>
    <property type="match status" value="1"/>
</dbReference>
<evidence type="ECO:0000256" key="14">
    <source>
        <dbReference type="ARBA" id="ARBA00022989"/>
    </source>
</evidence>
<evidence type="ECO:0000256" key="1">
    <source>
        <dbReference type="ARBA" id="ARBA00001971"/>
    </source>
</evidence>
<evidence type="ECO:0000256" key="2">
    <source>
        <dbReference type="ARBA" id="ARBA00001973"/>
    </source>
</evidence>
<keyword evidence="17 22" id="KW-0472">Membrane</keyword>
<keyword evidence="15 22" id="KW-0408">Iron</keyword>
<keyword evidence="11 22" id="KW-0479">Metal-binding</keyword>
<feature type="transmembrane region" description="Helical" evidence="22">
    <location>
        <begin position="233"/>
        <end position="257"/>
    </location>
</feature>
<dbReference type="SUPFAM" id="SSF81442">
    <property type="entry name" value="Cytochrome c oxidase subunit I-like"/>
    <property type="match status" value="1"/>
</dbReference>
<evidence type="ECO:0000256" key="18">
    <source>
        <dbReference type="ARBA" id="ARBA00025218"/>
    </source>
</evidence>
<feature type="transmembrane region" description="Helical" evidence="22">
    <location>
        <begin position="103"/>
        <end position="130"/>
    </location>
</feature>
<evidence type="ECO:0000259" key="23">
    <source>
        <dbReference type="PROSITE" id="PS50855"/>
    </source>
</evidence>
<evidence type="ECO:0000256" key="9">
    <source>
        <dbReference type="ARBA" id="ARBA00022660"/>
    </source>
</evidence>
<keyword evidence="6 21" id="KW-0813">Transport</keyword>
<keyword evidence="14 22" id="KW-1133">Transmembrane helix</keyword>
<dbReference type="EC" id="7.1.1.9" evidence="22"/>
<evidence type="ECO:0000256" key="10">
    <source>
        <dbReference type="ARBA" id="ARBA00022692"/>
    </source>
</evidence>
<evidence type="ECO:0000256" key="15">
    <source>
        <dbReference type="ARBA" id="ARBA00023004"/>
    </source>
</evidence>
<evidence type="ECO:0000256" key="16">
    <source>
        <dbReference type="ARBA" id="ARBA00023008"/>
    </source>
</evidence>
<dbReference type="AlphaFoldDB" id="A0AB39YID0"/>
<feature type="transmembrane region" description="Helical" evidence="22">
    <location>
        <begin position="296"/>
        <end position="318"/>
    </location>
</feature>
<feature type="transmembrane region" description="Helical" evidence="22">
    <location>
        <begin position="187"/>
        <end position="213"/>
    </location>
</feature>
<gene>
    <name evidence="24" type="primary">ctaD</name>
    <name evidence="24" type="ORF">AB5J51_05480</name>
</gene>
<dbReference type="GO" id="GO:0009060">
    <property type="term" value="P:aerobic respiration"/>
    <property type="evidence" value="ECO:0007669"/>
    <property type="project" value="InterPro"/>
</dbReference>
<dbReference type="Gene3D" id="1.20.210.10">
    <property type="entry name" value="Cytochrome c oxidase-like, subunit I domain"/>
    <property type="match status" value="1"/>
</dbReference>
<evidence type="ECO:0000256" key="17">
    <source>
        <dbReference type="ARBA" id="ARBA00023136"/>
    </source>
</evidence>
<evidence type="ECO:0000256" key="11">
    <source>
        <dbReference type="ARBA" id="ARBA00022723"/>
    </source>
</evidence>
<evidence type="ECO:0000256" key="21">
    <source>
        <dbReference type="RuleBase" id="RU000370"/>
    </source>
</evidence>
<dbReference type="EMBL" id="CP165727">
    <property type="protein sequence ID" value="XDV68751.1"/>
    <property type="molecule type" value="Genomic_DNA"/>
</dbReference>
<dbReference type="GO" id="GO:0004129">
    <property type="term" value="F:cytochrome-c oxidase activity"/>
    <property type="evidence" value="ECO:0007669"/>
    <property type="project" value="UniProtKB-EC"/>
</dbReference>
<evidence type="ECO:0000256" key="19">
    <source>
        <dbReference type="ARBA" id="ARBA00047816"/>
    </source>
</evidence>
<evidence type="ECO:0000256" key="20">
    <source>
        <dbReference type="ARBA" id="ARBA00065938"/>
    </source>
</evidence>
<reference evidence="24" key="1">
    <citation type="submission" date="2024-08" db="EMBL/GenBank/DDBJ databases">
        <authorList>
            <person name="Yu S.T."/>
        </authorList>
    </citation>
    <scope>NUCLEOTIDE SEQUENCE</scope>
    <source>
        <strain evidence="24">R33</strain>
    </source>
</reference>
<dbReference type="InterPro" id="IPR023616">
    <property type="entry name" value="Cyt_c_oxase-like_su1_dom"/>
</dbReference>
<evidence type="ECO:0000256" key="12">
    <source>
        <dbReference type="ARBA" id="ARBA00022967"/>
    </source>
</evidence>
<feature type="transmembrane region" description="Helical" evidence="22">
    <location>
        <begin position="150"/>
        <end position="175"/>
    </location>
</feature>
<comment type="cofactor">
    <cofactor evidence="1">
        <name>heme</name>
        <dbReference type="ChEBI" id="CHEBI:30413"/>
    </cofactor>
</comment>
<keyword evidence="16 22" id="KW-0186">Copper</keyword>
<dbReference type="GO" id="GO:0022904">
    <property type="term" value="P:respiratory electron transport chain"/>
    <property type="evidence" value="ECO:0007669"/>
    <property type="project" value="TreeGrafter"/>
</dbReference>
<comment type="pathway">
    <text evidence="4 22">Energy metabolism; oxidative phosphorylation.</text>
</comment>
<keyword evidence="9 21" id="KW-0679">Respiratory chain</keyword>
<dbReference type="GO" id="GO:0020037">
    <property type="term" value="F:heme binding"/>
    <property type="evidence" value="ECO:0007669"/>
    <property type="project" value="InterPro"/>
</dbReference>
<evidence type="ECO:0000256" key="7">
    <source>
        <dbReference type="ARBA" id="ARBA00022475"/>
    </source>
</evidence>
<feature type="transmembrane region" description="Helical" evidence="22">
    <location>
        <begin position="451"/>
        <end position="475"/>
    </location>
</feature>
<comment type="catalytic activity">
    <reaction evidence="19 22">
        <text>4 Fe(II)-[cytochrome c] + O2 + 8 H(+)(in) = 4 Fe(III)-[cytochrome c] + 2 H2O + 4 H(+)(out)</text>
        <dbReference type="Rhea" id="RHEA:11436"/>
        <dbReference type="Rhea" id="RHEA-COMP:10350"/>
        <dbReference type="Rhea" id="RHEA-COMP:14399"/>
        <dbReference type="ChEBI" id="CHEBI:15377"/>
        <dbReference type="ChEBI" id="CHEBI:15378"/>
        <dbReference type="ChEBI" id="CHEBI:15379"/>
        <dbReference type="ChEBI" id="CHEBI:29033"/>
        <dbReference type="ChEBI" id="CHEBI:29034"/>
        <dbReference type="EC" id="7.1.1.9"/>
    </reaction>
</comment>
<dbReference type="PRINTS" id="PR01165">
    <property type="entry name" value="CYCOXIDASEI"/>
</dbReference>
<comment type="similarity">
    <text evidence="5 21">Belongs to the heme-copper respiratory oxidase family.</text>
</comment>
<accession>A0AB39YID0</accession>
<dbReference type="PROSITE" id="PS50855">
    <property type="entry name" value="COX1"/>
    <property type="match status" value="1"/>
</dbReference>
<dbReference type="InterPro" id="IPR036927">
    <property type="entry name" value="Cyt_c_oxase-like_su1_sf"/>
</dbReference>
<dbReference type="Pfam" id="PF00115">
    <property type="entry name" value="COX1"/>
    <property type="match status" value="1"/>
</dbReference>
<comment type="function">
    <text evidence="18 22">Cytochrome c oxidase is the component of the respiratory chain that catalyzes the reduction of oxygen to water. Subunits 1-3 form the functional core of the enzyme complex. CO I is the catalytic subunit of the enzyme. Electrons originating in cytochrome c are transferred via the copper A center of subunit 2 and heme A of subunit 1 to the bimetallic center formed by heme A3 and copper B.</text>
</comment>
<evidence type="ECO:0000256" key="5">
    <source>
        <dbReference type="ARBA" id="ARBA00009578"/>
    </source>
</evidence>
<dbReference type="PROSITE" id="PS00077">
    <property type="entry name" value="COX1_CUB"/>
    <property type="match status" value="1"/>
</dbReference>
<dbReference type="NCBIfam" id="TIGR02891">
    <property type="entry name" value="CtaD_CoxA"/>
    <property type="match status" value="1"/>
</dbReference>
<dbReference type="GO" id="GO:0046872">
    <property type="term" value="F:metal ion binding"/>
    <property type="evidence" value="ECO:0007669"/>
    <property type="project" value="UniProtKB-KW"/>
</dbReference>
<keyword evidence="12" id="KW-1278">Translocase</keyword>
<dbReference type="InterPro" id="IPR023615">
    <property type="entry name" value="Cyt_c_Oxase_su1_BS"/>
</dbReference>
<dbReference type="InterPro" id="IPR014241">
    <property type="entry name" value="Cyt_c_oxidase_su1_bac"/>
</dbReference>
<feature type="transmembrane region" description="Helical" evidence="22">
    <location>
        <begin position="409"/>
        <end position="431"/>
    </location>
</feature>
<comment type="subcellular location">
    <subcellularLocation>
        <location evidence="3 22">Cell membrane</location>
        <topology evidence="3 22">Multi-pass membrane protein</topology>
    </subcellularLocation>
</comment>
<organism evidence="24">
    <name type="scientific">Streptomyces sp. R33</name>
    <dbReference type="NCBI Taxonomy" id="3238629"/>
    <lineage>
        <taxon>Bacteria</taxon>
        <taxon>Bacillati</taxon>
        <taxon>Actinomycetota</taxon>
        <taxon>Actinomycetes</taxon>
        <taxon>Kitasatosporales</taxon>
        <taxon>Streptomycetaceae</taxon>
        <taxon>Streptomyces</taxon>
    </lineage>
</organism>
<comment type="subunit">
    <text evidence="20">Associates with subunits II, III and IV to form cytochrome c oxidase.</text>
</comment>
<name>A0AB39YID0_9ACTN</name>
<keyword evidence="7 22" id="KW-1003">Cell membrane</keyword>
<feature type="transmembrane region" description="Helical" evidence="22">
    <location>
        <begin position="21"/>
        <end position="41"/>
    </location>
</feature>
<keyword evidence="8 21" id="KW-0349">Heme</keyword>
<dbReference type="InterPro" id="IPR000883">
    <property type="entry name" value="Cyt_C_Oxase_1"/>
</dbReference>
<protein>
    <recommendedName>
        <fullName evidence="22">Cytochrome c oxidase subunit 1</fullName>
        <ecNumber evidence="22">7.1.1.9</ecNumber>
    </recommendedName>
</protein>
<dbReference type="PANTHER" id="PTHR10422:SF18">
    <property type="entry name" value="CYTOCHROME C OXIDASE SUBUNIT 1"/>
    <property type="match status" value="1"/>
</dbReference>
<dbReference type="GO" id="GO:0015990">
    <property type="term" value="P:electron transport coupled proton transport"/>
    <property type="evidence" value="ECO:0007669"/>
    <property type="project" value="InterPro"/>
</dbReference>
<evidence type="ECO:0000256" key="3">
    <source>
        <dbReference type="ARBA" id="ARBA00004651"/>
    </source>
</evidence>
<evidence type="ECO:0000313" key="24">
    <source>
        <dbReference type="EMBL" id="XDV68751.1"/>
    </source>
</evidence>
<dbReference type="PANTHER" id="PTHR10422">
    <property type="entry name" value="CYTOCHROME C OXIDASE SUBUNIT 1"/>
    <property type="match status" value="1"/>
</dbReference>
<dbReference type="FunFam" id="1.20.210.10:FF:000003">
    <property type="entry name" value="Cytochrome c oxidase subunit 1"/>
    <property type="match status" value="1"/>
</dbReference>
<evidence type="ECO:0000256" key="13">
    <source>
        <dbReference type="ARBA" id="ARBA00022982"/>
    </source>
</evidence>
<feature type="transmembrane region" description="Helical" evidence="22">
    <location>
        <begin position="379"/>
        <end position="397"/>
    </location>
</feature>
<evidence type="ECO:0000256" key="6">
    <source>
        <dbReference type="ARBA" id="ARBA00022448"/>
    </source>
</evidence>
<keyword evidence="10 21" id="KW-0812">Transmembrane</keyword>
<evidence type="ECO:0000256" key="4">
    <source>
        <dbReference type="ARBA" id="ARBA00004673"/>
    </source>
</evidence>
<sequence>MRAGSQVLRLLSTTDHKVIGNMYLVTAFGFFLFGGVLALVMRAELARPGLQIVSAEQYNQLFTLHGTIMMLLFATPTFTGFANAIMPLQIGAPDVAFPRLNAFTYWVFLFGGLTVISGLLTANGSAAFGWFAYAPLNGAAYSPGVGADLWVMGLAVSGLSTILGAVNFIATIVCLRAPGMTVFRMPIFTWNVLFTSILALLAFPVLTAALLVLEADRKFGAHVFDAAYGGALLWQHLFWFFGHPEVYIVALPFFGIVSEIIPVFSRKPIFGYAALVGATIAITGLSATVWAHHMFATGAVLLPFFSLLSFLIAVPTGVKFFNWIGTMWGGSLSFETPMLWSIGFLVTFLLGGLTGVLVASPPMDFHLTDSYFVVAHLHYVLFGTIVFATFAGFYFWWPKLTGKLLDERLGRMHFWTLFTGFQLTFLVQHWLGEQGMPRRYADYLAADGFTLLNTLSTIGSFLLGLSLLPFAYNVWKTGRHGRRVDVDDPWGWGRSLEWATSCPPPRHNFEALPRIRSDSPAFDLHHPEVVPR</sequence>
<dbReference type="GO" id="GO:0005886">
    <property type="term" value="C:plasma membrane"/>
    <property type="evidence" value="ECO:0007669"/>
    <property type="project" value="UniProtKB-SubCell"/>
</dbReference>
<comment type="cofactor">
    <cofactor evidence="2">
        <name>Cu(2+)</name>
        <dbReference type="ChEBI" id="CHEBI:29036"/>
    </cofactor>
</comment>